<gene>
    <name evidence="8" type="primary">CG40228</name>
    <name evidence="8" type="ORF">c2_g1_i2</name>
</gene>
<evidence type="ECO:0000256" key="4">
    <source>
        <dbReference type="ARBA" id="ARBA00022833"/>
    </source>
</evidence>
<dbReference type="Gene3D" id="2.20.25.190">
    <property type="match status" value="1"/>
</dbReference>
<comment type="subcellular location">
    <subcellularLocation>
        <location evidence="1 6">Nucleus</location>
    </subcellularLocation>
</comment>
<name>A0A0K8UGF5_BACLA</name>
<keyword evidence="6" id="KW-0479">Metal-binding</keyword>
<evidence type="ECO:0000256" key="2">
    <source>
        <dbReference type="ARBA" id="ARBA00009730"/>
    </source>
</evidence>
<keyword evidence="6" id="KW-0863">Zinc-finger</keyword>
<accession>A0A0K8UGF5</accession>
<dbReference type="InterPro" id="IPR007808">
    <property type="entry name" value="Elf1"/>
</dbReference>
<reference evidence="8" key="1">
    <citation type="submission" date="2015-06" db="EMBL/GenBank/DDBJ databases">
        <authorList>
            <person name="Hoefler B.C."/>
            <person name="Straight P.D."/>
        </authorList>
    </citation>
    <scope>NUCLEOTIDE SEQUENCE</scope>
</reference>
<dbReference type="SUPFAM" id="SSF57783">
    <property type="entry name" value="Zinc beta-ribbon"/>
    <property type="match status" value="1"/>
</dbReference>
<comment type="similarity">
    <text evidence="2 6">Belongs to the ELOF1 family.</text>
</comment>
<feature type="region of interest" description="Disordered" evidence="7">
    <location>
        <begin position="1"/>
        <end position="20"/>
    </location>
</feature>
<keyword evidence="8" id="KW-0251">Elongation factor</keyword>
<keyword evidence="4 6" id="KW-0862">Zinc</keyword>
<evidence type="ECO:0000256" key="5">
    <source>
        <dbReference type="ARBA" id="ARBA00023242"/>
    </source>
</evidence>
<dbReference type="GO" id="GO:0008023">
    <property type="term" value="C:transcription elongation factor complex"/>
    <property type="evidence" value="ECO:0007669"/>
    <property type="project" value="TreeGrafter"/>
</dbReference>
<dbReference type="PANTHER" id="PTHR20934:SF0">
    <property type="entry name" value="TRANSCRIPTION ELONGATION FACTOR 1 HOMOLOG"/>
    <property type="match status" value="1"/>
</dbReference>
<dbReference type="GO" id="GO:0000993">
    <property type="term" value="F:RNA polymerase II complex binding"/>
    <property type="evidence" value="ECO:0007669"/>
    <property type="project" value="TreeGrafter"/>
</dbReference>
<dbReference type="GO" id="GO:0008270">
    <property type="term" value="F:zinc ion binding"/>
    <property type="evidence" value="ECO:0007669"/>
    <property type="project" value="UniProtKB-KW"/>
</dbReference>
<keyword evidence="8" id="KW-0648">Protein biosynthesis</keyword>
<dbReference type="GO" id="GO:0003746">
    <property type="term" value="F:translation elongation factor activity"/>
    <property type="evidence" value="ECO:0007669"/>
    <property type="project" value="UniProtKB-KW"/>
</dbReference>
<keyword evidence="6" id="KW-0804">Transcription</keyword>
<evidence type="ECO:0000256" key="3">
    <source>
        <dbReference type="ARBA" id="ARBA00014973"/>
    </source>
</evidence>
<organism evidence="8">
    <name type="scientific">Bactrocera latifrons</name>
    <name type="common">Malaysian fruit fly</name>
    <name type="synonym">Chaetodacus latifrons</name>
    <dbReference type="NCBI Taxonomy" id="174628"/>
    <lineage>
        <taxon>Eukaryota</taxon>
        <taxon>Metazoa</taxon>
        <taxon>Ecdysozoa</taxon>
        <taxon>Arthropoda</taxon>
        <taxon>Hexapoda</taxon>
        <taxon>Insecta</taxon>
        <taxon>Pterygota</taxon>
        <taxon>Neoptera</taxon>
        <taxon>Endopterygota</taxon>
        <taxon>Diptera</taxon>
        <taxon>Brachycera</taxon>
        <taxon>Muscomorpha</taxon>
        <taxon>Tephritoidea</taxon>
        <taxon>Tephritidae</taxon>
        <taxon>Bactrocera</taxon>
        <taxon>Bactrocera</taxon>
    </lineage>
</organism>
<evidence type="ECO:0000256" key="7">
    <source>
        <dbReference type="SAM" id="MobiDB-lite"/>
    </source>
</evidence>
<protein>
    <recommendedName>
        <fullName evidence="3 6">Transcription elongation factor 1 homolog</fullName>
    </recommendedName>
</protein>
<dbReference type="PANTHER" id="PTHR20934">
    <property type="entry name" value="TRANSCRIPTION ELONGATION FACTOR 1 HOMOLOG"/>
    <property type="match status" value="1"/>
</dbReference>
<proteinExistence type="inferred from homology"/>
<feature type="compositionally biased region" description="Basic residues" evidence="7">
    <location>
        <begin position="1"/>
        <end position="14"/>
    </location>
</feature>
<keyword evidence="6" id="KW-0805">Transcription regulation</keyword>
<dbReference type="AlphaFoldDB" id="A0A0K8UGF5"/>
<sequence length="198" mass="23495">MGRRKSKRKPPPKKKNIEPLDQQFNCPFCNHEKSCEVKIFIVYISRRSHNAQMVRNHRLNRTVEEHLTTNANVREQIANPRANENSEQRNQRLHANTLKPREARQRVSDAHRANERQWIQNRRALPRASFSRLDFEYDPEINFSTHPLITIGGMDKECQHCYAFKYKGETAGLWHLGKCHFYRSSKQKKCPMESTQHM</sequence>
<evidence type="ECO:0000256" key="6">
    <source>
        <dbReference type="RuleBase" id="RU364033"/>
    </source>
</evidence>
<comment type="function">
    <text evidence="6">Transcription elongation factor implicated in the maintenance of proper chromatin structure in actively transcribed regions.</text>
</comment>
<feature type="compositionally biased region" description="Basic and acidic residues" evidence="7">
    <location>
        <begin position="99"/>
        <end position="113"/>
    </location>
</feature>
<dbReference type="InterPro" id="IPR038567">
    <property type="entry name" value="T_Elf1_sf"/>
</dbReference>
<dbReference type="GO" id="GO:0006368">
    <property type="term" value="P:transcription elongation by RNA polymerase II"/>
    <property type="evidence" value="ECO:0007669"/>
    <property type="project" value="TreeGrafter"/>
</dbReference>
<evidence type="ECO:0000313" key="8">
    <source>
        <dbReference type="EMBL" id="JAI25696.1"/>
    </source>
</evidence>
<dbReference type="EMBL" id="GDHF01026618">
    <property type="protein sequence ID" value="JAI25696.1"/>
    <property type="molecule type" value="Transcribed_RNA"/>
</dbReference>
<dbReference type="Pfam" id="PF05129">
    <property type="entry name" value="Zn_ribbon_Elf1"/>
    <property type="match status" value="1"/>
</dbReference>
<evidence type="ECO:0000256" key="1">
    <source>
        <dbReference type="ARBA" id="ARBA00004123"/>
    </source>
</evidence>
<feature type="region of interest" description="Disordered" evidence="7">
    <location>
        <begin position="79"/>
        <end position="113"/>
    </location>
</feature>
<keyword evidence="5 6" id="KW-0539">Nucleus</keyword>